<dbReference type="EMBL" id="MU863624">
    <property type="protein sequence ID" value="KAK4106653.1"/>
    <property type="molecule type" value="Genomic_DNA"/>
</dbReference>
<keyword evidence="3" id="KW-1185">Reference proteome</keyword>
<protein>
    <recommendedName>
        <fullName evidence="4">Proteophosphoglycan 5</fullName>
    </recommendedName>
</protein>
<evidence type="ECO:0000313" key="3">
    <source>
        <dbReference type="Proteomes" id="UP001305647"/>
    </source>
</evidence>
<dbReference type="Pfam" id="PF15365">
    <property type="entry name" value="PNRC"/>
    <property type="match status" value="1"/>
</dbReference>
<name>A0AAN6QAL3_9PEZI</name>
<feature type="compositionally biased region" description="Polar residues" evidence="1">
    <location>
        <begin position="351"/>
        <end position="361"/>
    </location>
</feature>
<feature type="compositionally biased region" description="Low complexity" evidence="1">
    <location>
        <begin position="119"/>
        <end position="133"/>
    </location>
</feature>
<reference evidence="2" key="1">
    <citation type="journal article" date="2023" name="Mol. Phylogenet. Evol.">
        <title>Genome-scale phylogeny and comparative genomics of the fungal order Sordariales.</title>
        <authorList>
            <person name="Hensen N."/>
            <person name="Bonometti L."/>
            <person name="Westerberg I."/>
            <person name="Brannstrom I.O."/>
            <person name="Guillou S."/>
            <person name="Cros-Aarteil S."/>
            <person name="Calhoun S."/>
            <person name="Haridas S."/>
            <person name="Kuo A."/>
            <person name="Mondo S."/>
            <person name="Pangilinan J."/>
            <person name="Riley R."/>
            <person name="LaButti K."/>
            <person name="Andreopoulos B."/>
            <person name="Lipzen A."/>
            <person name="Chen C."/>
            <person name="Yan M."/>
            <person name="Daum C."/>
            <person name="Ng V."/>
            <person name="Clum A."/>
            <person name="Steindorff A."/>
            <person name="Ohm R.A."/>
            <person name="Martin F."/>
            <person name="Silar P."/>
            <person name="Natvig D.O."/>
            <person name="Lalanne C."/>
            <person name="Gautier V."/>
            <person name="Ament-Velasquez S.L."/>
            <person name="Kruys A."/>
            <person name="Hutchinson M.I."/>
            <person name="Powell A.J."/>
            <person name="Barry K."/>
            <person name="Miller A.N."/>
            <person name="Grigoriev I.V."/>
            <person name="Debuchy R."/>
            <person name="Gladieux P."/>
            <person name="Hiltunen Thoren M."/>
            <person name="Johannesson H."/>
        </authorList>
    </citation>
    <scope>NUCLEOTIDE SEQUENCE</scope>
    <source>
        <strain evidence="2">CBS 757.83</strain>
    </source>
</reference>
<feature type="compositionally biased region" description="Basic and acidic residues" evidence="1">
    <location>
        <begin position="172"/>
        <end position="194"/>
    </location>
</feature>
<feature type="compositionally biased region" description="Basic residues" evidence="1">
    <location>
        <begin position="72"/>
        <end position="82"/>
    </location>
</feature>
<evidence type="ECO:0008006" key="4">
    <source>
        <dbReference type="Google" id="ProtNLM"/>
    </source>
</evidence>
<dbReference type="AlphaFoldDB" id="A0AAN6QAL3"/>
<evidence type="ECO:0000313" key="2">
    <source>
        <dbReference type="EMBL" id="KAK4106653.1"/>
    </source>
</evidence>
<gene>
    <name evidence="2" type="ORF">N658DRAFT_512430</name>
</gene>
<sequence>MEQPPALPPQKSTPARRRPKRPVTSPARKTYASENDMPSEAVFPIELAGPLTPQKSAFHNPAPSSQPNQGRPKGRNGNKSRPKQSSSPGPAMHGRTTPPQTTALKPNTAPAFAGATFHASPAPSSLPIPSFLSKALDSPSVQETDHASREPSPPATDSEAPTPQQRILSADMTRHESPLDIFFRADRAEKERARRASSANILGHPKPVPFSPPTQIRSPAEPKTLPTGLFGGPANRRPPFQRNASSGIPASELDGSPGSVIGPALSKPYQERIREARYNRRPSEAAPAPAPAPSTHEASVLDMSERLKRFLAVPPPQAGQTPPQNPAMSQPGPPNTLRAPFSAGSAHPQRQPATFPSSFSTGPGAAGAPPLPCGFSPGKHASLPPTATAATPGRSPEILHMEDSLRRMLKLNIGLAPSAASPPTNYQSS</sequence>
<dbReference type="GO" id="GO:0016071">
    <property type="term" value="P:mRNA metabolic process"/>
    <property type="evidence" value="ECO:0007669"/>
    <property type="project" value="UniProtKB-ARBA"/>
</dbReference>
<feature type="compositionally biased region" description="Basic and acidic residues" evidence="1">
    <location>
        <begin position="269"/>
        <end position="283"/>
    </location>
</feature>
<proteinExistence type="predicted"/>
<feature type="region of interest" description="Disordered" evidence="1">
    <location>
        <begin position="1"/>
        <end position="399"/>
    </location>
</feature>
<feature type="compositionally biased region" description="Polar residues" evidence="1">
    <location>
        <begin position="53"/>
        <end position="69"/>
    </location>
</feature>
<reference evidence="2" key="2">
    <citation type="submission" date="2023-05" db="EMBL/GenBank/DDBJ databases">
        <authorList>
            <consortium name="Lawrence Berkeley National Laboratory"/>
            <person name="Steindorff A."/>
            <person name="Hensen N."/>
            <person name="Bonometti L."/>
            <person name="Westerberg I."/>
            <person name="Brannstrom I.O."/>
            <person name="Guillou S."/>
            <person name="Cros-Aarteil S."/>
            <person name="Calhoun S."/>
            <person name="Haridas S."/>
            <person name="Kuo A."/>
            <person name="Mondo S."/>
            <person name="Pangilinan J."/>
            <person name="Riley R."/>
            <person name="Labutti K."/>
            <person name="Andreopoulos B."/>
            <person name="Lipzen A."/>
            <person name="Chen C."/>
            <person name="Yanf M."/>
            <person name="Daum C."/>
            <person name="Ng V."/>
            <person name="Clum A."/>
            <person name="Ohm R."/>
            <person name="Martin F."/>
            <person name="Silar P."/>
            <person name="Natvig D."/>
            <person name="Lalanne C."/>
            <person name="Gautier V."/>
            <person name="Ament-Velasquez S.L."/>
            <person name="Kruys A."/>
            <person name="Hutchinson M.I."/>
            <person name="Powell A.J."/>
            <person name="Barry K."/>
            <person name="Miller A.N."/>
            <person name="Grigoriev I.V."/>
            <person name="Debuchy R."/>
            <person name="Gladieux P."/>
            <person name="Thoren M.H."/>
            <person name="Johannesson H."/>
        </authorList>
    </citation>
    <scope>NUCLEOTIDE SEQUENCE</scope>
    <source>
        <strain evidence="2">CBS 757.83</strain>
    </source>
</reference>
<evidence type="ECO:0000256" key="1">
    <source>
        <dbReference type="SAM" id="MobiDB-lite"/>
    </source>
</evidence>
<accession>A0AAN6QAL3</accession>
<dbReference type="Proteomes" id="UP001305647">
    <property type="component" value="Unassembled WGS sequence"/>
</dbReference>
<feature type="compositionally biased region" description="Polar residues" evidence="1">
    <location>
        <begin position="318"/>
        <end position="328"/>
    </location>
</feature>
<organism evidence="2 3">
    <name type="scientific">Parathielavia hyrcaniae</name>
    <dbReference type="NCBI Taxonomy" id="113614"/>
    <lineage>
        <taxon>Eukaryota</taxon>
        <taxon>Fungi</taxon>
        <taxon>Dikarya</taxon>
        <taxon>Ascomycota</taxon>
        <taxon>Pezizomycotina</taxon>
        <taxon>Sordariomycetes</taxon>
        <taxon>Sordariomycetidae</taxon>
        <taxon>Sordariales</taxon>
        <taxon>Chaetomiaceae</taxon>
        <taxon>Parathielavia</taxon>
    </lineage>
</organism>
<comment type="caution">
    <text evidence="2">The sequence shown here is derived from an EMBL/GenBank/DDBJ whole genome shotgun (WGS) entry which is preliminary data.</text>
</comment>
<dbReference type="InterPro" id="IPR028322">
    <property type="entry name" value="PNRC-like_rgn"/>
</dbReference>